<dbReference type="AlphaFoldDB" id="A0ABD6SH53"/>
<dbReference type="Proteomes" id="UP000219897">
    <property type="component" value="Unassembled WGS sequence"/>
</dbReference>
<organism evidence="2 3">
    <name type="scientific">Bacillus thuringiensis</name>
    <dbReference type="NCBI Taxonomy" id="1428"/>
    <lineage>
        <taxon>Bacteria</taxon>
        <taxon>Bacillati</taxon>
        <taxon>Bacillota</taxon>
        <taxon>Bacilli</taxon>
        <taxon>Bacillales</taxon>
        <taxon>Bacillaceae</taxon>
        <taxon>Bacillus</taxon>
        <taxon>Bacillus cereus group</taxon>
    </lineage>
</organism>
<keyword evidence="1" id="KW-1133">Transmembrane helix</keyword>
<evidence type="ECO:0000313" key="3">
    <source>
        <dbReference type="Proteomes" id="UP000219897"/>
    </source>
</evidence>
<sequence length="89" mass="10309">MNGFEKFMCKTRFTINVNLLDIINFIIVLIGLSFVMTVYATKIIAGYKYDFSLCVVSFVYISVYLVSIYLPLYFVLKPRKTKLADKKTV</sequence>
<accession>A0ABD6SH53</accession>
<dbReference type="RefSeq" id="WP_098222313.1">
    <property type="nucleotide sequence ID" value="NZ_NTVJ01000040.1"/>
</dbReference>
<keyword evidence="1" id="KW-0812">Transmembrane</keyword>
<keyword evidence="1" id="KW-0472">Membrane</keyword>
<evidence type="ECO:0000313" key="2">
    <source>
        <dbReference type="EMBL" id="PER51145.1"/>
    </source>
</evidence>
<feature type="transmembrane region" description="Helical" evidence="1">
    <location>
        <begin position="21"/>
        <end position="45"/>
    </location>
</feature>
<comment type="caution">
    <text evidence="2">The sequence shown here is derived from an EMBL/GenBank/DDBJ whole genome shotgun (WGS) entry which is preliminary data.</text>
</comment>
<feature type="transmembrane region" description="Helical" evidence="1">
    <location>
        <begin position="57"/>
        <end position="76"/>
    </location>
</feature>
<evidence type="ECO:0000256" key="1">
    <source>
        <dbReference type="SAM" id="Phobius"/>
    </source>
</evidence>
<gene>
    <name evidence="2" type="ORF">CN495_19910</name>
</gene>
<protein>
    <recommendedName>
        <fullName evidence="4">Group-specific protein</fullName>
    </recommendedName>
</protein>
<dbReference type="EMBL" id="NTYF01000070">
    <property type="protein sequence ID" value="PER51145.1"/>
    <property type="molecule type" value="Genomic_DNA"/>
</dbReference>
<evidence type="ECO:0008006" key="4">
    <source>
        <dbReference type="Google" id="ProtNLM"/>
    </source>
</evidence>
<name>A0ABD6SH53_BACTU</name>
<reference evidence="2 3" key="1">
    <citation type="submission" date="2017-09" db="EMBL/GenBank/DDBJ databases">
        <title>Large-scale bioinformatics analysis of Bacillus genomes uncovers conserved roles of natural products in bacterial physiology.</title>
        <authorList>
            <consortium name="Agbiome Team Llc"/>
            <person name="Bleich R.M."/>
            <person name="Kirk G.J."/>
            <person name="Santa Maria K.C."/>
            <person name="Allen S.E."/>
            <person name="Farag S."/>
            <person name="Shank E.A."/>
            <person name="Bowers A."/>
        </authorList>
    </citation>
    <scope>NUCLEOTIDE SEQUENCE [LARGE SCALE GENOMIC DNA]</scope>
    <source>
        <strain evidence="2 3">AFS005140</strain>
    </source>
</reference>
<proteinExistence type="predicted"/>